<gene>
    <name evidence="1" type="ORF">MO867_00260</name>
</gene>
<dbReference type="PANTHER" id="PTHR37466">
    <property type="entry name" value="SLR1628 PROTEIN"/>
    <property type="match status" value="1"/>
</dbReference>
<evidence type="ECO:0000313" key="2">
    <source>
        <dbReference type="Proteomes" id="UP001139028"/>
    </source>
</evidence>
<dbReference type="InterPro" id="IPR018714">
    <property type="entry name" value="DUF2237"/>
</dbReference>
<dbReference type="EMBL" id="JALBWM010000001">
    <property type="protein sequence ID" value="MCO1332757.1"/>
    <property type="molecule type" value="Genomic_DNA"/>
</dbReference>
<reference evidence="1" key="1">
    <citation type="journal article" date="2022" name="Arch. Microbiol.">
        <title>Microbulbifer okhotskensis sp. nov., isolated from a deep bottom sediment of the Okhotsk Sea.</title>
        <authorList>
            <person name="Romanenko L."/>
            <person name="Kurilenko V."/>
            <person name="Otstavnykh N."/>
            <person name="Velansky P."/>
            <person name="Isaeva M."/>
            <person name="Mikhailov V."/>
        </authorList>
    </citation>
    <scope>NUCLEOTIDE SEQUENCE</scope>
    <source>
        <strain evidence="1">OS29</strain>
    </source>
</reference>
<comment type="caution">
    <text evidence="1">The sequence shown here is derived from an EMBL/GenBank/DDBJ whole genome shotgun (WGS) entry which is preliminary data.</text>
</comment>
<dbReference type="Gene3D" id="3.30.56.110">
    <property type="entry name" value="Protein of unknown function DUF2237"/>
    <property type="match status" value="1"/>
</dbReference>
<dbReference type="Proteomes" id="UP001139028">
    <property type="component" value="Unassembled WGS sequence"/>
</dbReference>
<evidence type="ECO:0000313" key="1">
    <source>
        <dbReference type="EMBL" id="MCO1332757.1"/>
    </source>
</evidence>
<dbReference type="Pfam" id="PF09996">
    <property type="entry name" value="DUF2237"/>
    <property type="match status" value="1"/>
</dbReference>
<dbReference type="RefSeq" id="WP_252463928.1">
    <property type="nucleotide sequence ID" value="NZ_JALBWM010000001.1"/>
</dbReference>
<organism evidence="1 2">
    <name type="scientific">Microbulbifer okhotskensis</name>
    <dbReference type="NCBI Taxonomy" id="2926617"/>
    <lineage>
        <taxon>Bacteria</taxon>
        <taxon>Pseudomonadati</taxon>
        <taxon>Pseudomonadota</taxon>
        <taxon>Gammaproteobacteria</taxon>
        <taxon>Cellvibrionales</taxon>
        <taxon>Microbulbiferaceae</taxon>
        <taxon>Microbulbifer</taxon>
    </lineage>
</organism>
<dbReference type="AlphaFoldDB" id="A0A9X2J2R4"/>
<dbReference type="PANTHER" id="PTHR37466:SF1">
    <property type="entry name" value="SLR1628 PROTEIN"/>
    <property type="match status" value="1"/>
</dbReference>
<sequence length="125" mass="13906">MEMDKSINVFGDPLVPCGQDPNTGFFRDGCCNTGKEDAGSHTVCVSVTGNFLDFSRSRGNDLSTPVAEFNFPGLREGDRWCLCAARWLEAEKMNMAPRLFLQSTHVKALDIVPMQTLRKYALDLL</sequence>
<keyword evidence="2" id="KW-1185">Reference proteome</keyword>
<name>A0A9X2J2R4_9GAMM</name>
<accession>A0A9X2J2R4</accession>
<proteinExistence type="predicted"/>
<protein>
    <submittedName>
        <fullName evidence="1">DUF2237 domain-containing protein</fullName>
    </submittedName>
</protein>